<name>X1NGY5_9ZZZZ</name>
<dbReference type="AlphaFoldDB" id="X1NGY5"/>
<keyword evidence="1" id="KW-0472">Membrane</keyword>
<gene>
    <name evidence="2" type="ORF">S06H3_09852</name>
</gene>
<evidence type="ECO:0000313" key="2">
    <source>
        <dbReference type="EMBL" id="GAI17939.1"/>
    </source>
</evidence>
<reference evidence="2" key="1">
    <citation type="journal article" date="2014" name="Front. Microbiol.">
        <title>High frequency of phylogenetically diverse reductive dehalogenase-homologous genes in deep subseafloor sedimentary metagenomes.</title>
        <authorList>
            <person name="Kawai M."/>
            <person name="Futagami T."/>
            <person name="Toyoda A."/>
            <person name="Takaki Y."/>
            <person name="Nishi S."/>
            <person name="Hori S."/>
            <person name="Arai W."/>
            <person name="Tsubouchi T."/>
            <person name="Morono Y."/>
            <person name="Uchiyama I."/>
            <person name="Ito T."/>
            <person name="Fujiyama A."/>
            <person name="Inagaki F."/>
            <person name="Takami H."/>
        </authorList>
    </citation>
    <scope>NUCLEOTIDE SEQUENCE</scope>
    <source>
        <strain evidence="2">Expedition CK06-06</strain>
    </source>
</reference>
<evidence type="ECO:0000256" key="1">
    <source>
        <dbReference type="SAM" id="Phobius"/>
    </source>
</evidence>
<proteinExistence type="predicted"/>
<dbReference type="EMBL" id="BARV01004432">
    <property type="protein sequence ID" value="GAI17939.1"/>
    <property type="molecule type" value="Genomic_DNA"/>
</dbReference>
<comment type="caution">
    <text evidence="2">The sequence shown here is derived from an EMBL/GenBank/DDBJ whole genome shotgun (WGS) entry which is preliminary data.</text>
</comment>
<feature type="transmembrane region" description="Helical" evidence="1">
    <location>
        <begin position="6"/>
        <end position="24"/>
    </location>
</feature>
<organism evidence="2">
    <name type="scientific">marine sediment metagenome</name>
    <dbReference type="NCBI Taxonomy" id="412755"/>
    <lineage>
        <taxon>unclassified sequences</taxon>
        <taxon>metagenomes</taxon>
        <taxon>ecological metagenomes</taxon>
    </lineage>
</organism>
<sequence>AEALKWLGIGLGIIGGGMIASKLLPKRAKEAA</sequence>
<protein>
    <submittedName>
        <fullName evidence="2">Uncharacterized protein</fullName>
    </submittedName>
</protein>
<keyword evidence="1" id="KW-0812">Transmembrane</keyword>
<feature type="non-terminal residue" evidence="2">
    <location>
        <position position="1"/>
    </location>
</feature>
<keyword evidence="1" id="KW-1133">Transmembrane helix</keyword>
<accession>X1NGY5</accession>